<protein>
    <submittedName>
        <fullName evidence="1">Growth arrest and DNA damage-inducible protein GADD45 alpha</fullName>
    </submittedName>
</protein>
<organism evidence="1 2">
    <name type="scientific">Biomphalaria pfeifferi</name>
    <name type="common">Bloodfluke planorb</name>
    <name type="synonym">Freshwater snail</name>
    <dbReference type="NCBI Taxonomy" id="112525"/>
    <lineage>
        <taxon>Eukaryota</taxon>
        <taxon>Metazoa</taxon>
        <taxon>Spiralia</taxon>
        <taxon>Lophotrochozoa</taxon>
        <taxon>Mollusca</taxon>
        <taxon>Gastropoda</taxon>
        <taxon>Heterobranchia</taxon>
        <taxon>Euthyneura</taxon>
        <taxon>Panpulmonata</taxon>
        <taxon>Hygrophila</taxon>
        <taxon>Lymnaeoidea</taxon>
        <taxon>Planorbidae</taxon>
        <taxon>Biomphalaria</taxon>
    </lineage>
</organism>
<dbReference type="PANTHER" id="PTHR10411:SF8">
    <property type="entry name" value="FI09246P"/>
    <property type="match status" value="1"/>
</dbReference>
<accession>A0AAD8FLI7</accession>
<dbReference type="GO" id="GO:0051726">
    <property type="term" value="P:regulation of cell cycle"/>
    <property type="evidence" value="ECO:0007669"/>
    <property type="project" value="InterPro"/>
</dbReference>
<dbReference type="InterPro" id="IPR024824">
    <property type="entry name" value="GADD45"/>
</dbReference>
<sequence length="122" mass="13680">MKACGELLHSAPSTVMMCLLPDSRHNVSVHINQTLIEAFCRENNILTIHVKDDSKLPMLLHKLSDGRNGSRINGKSDDCSCLLLQVPKRGPSKEDQLLLIFIVSAYDLKYKKKTDISSQQCK</sequence>
<dbReference type="AlphaFoldDB" id="A0AAD8FLI7"/>
<dbReference type="PANTHER" id="PTHR10411">
    <property type="entry name" value="GROWTH ARREST AND DNA DAMAGE-INDUCIBLE PROTEIN GADD45"/>
    <property type="match status" value="1"/>
</dbReference>
<evidence type="ECO:0000313" key="2">
    <source>
        <dbReference type="Proteomes" id="UP001233172"/>
    </source>
</evidence>
<reference evidence="1" key="1">
    <citation type="journal article" date="2023" name="PLoS Negl. Trop. Dis.">
        <title>A genome sequence for Biomphalaria pfeifferi, the major vector snail for the human-infecting parasite Schistosoma mansoni.</title>
        <authorList>
            <person name="Bu L."/>
            <person name="Lu L."/>
            <person name="Laidemitt M.R."/>
            <person name="Zhang S.M."/>
            <person name="Mutuku M."/>
            <person name="Mkoji G."/>
            <person name="Steinauer M."/>
            <person name="Loker E.S."/>
        </authorList>
    </citation>
    <scope>NUCLEOTIDE SEQUENCE</scope>
    <source>
        <strain evidence="1">KasaAsao</strain>
    </source>
</reference>
<reference evidence="1" key="2">
    <citation type="submission" date="2023-04" db="EMBL/GenBank/DDBJ databases">
        <authorList>
            <person name="Bu L."/>
            <person name="Lu L."/>
            <person name="Laidemitt M.R."/>
            <person name="Zhang S.M."/>
            <person name="Mutuku M."/>
            <person name="Mkoji G."/>
            <person name="Steinauer M."/>
            <person name="Loker E.S."/>
        </authorList>
    </citation>
    <scope>NUCLEOTIDE SEQUENCE</scope>
    <source>
        <strain evidence="1">KasaAsao</strain>
        <tissue evidence="1">Whole Snail</tissue>
    </source>
</reference>
<gene>
    <name evidence="1" type="ORF">Bpfe_000614</name>
</gene>
<dbReference type="EMBL" id="JASAOG010000002">
    <property type="protein sequence ID" value="KAK0069437.1"/>
    <property type="molecule type" value="Genomic_DNA"/>
</dbReference>
<dbReference type="Gene3D" id="3.30.1330.30">
    <property type="match status" value="1"/>
</dbReference>
<dbReference type="InterPro" id="IPR029064">
    <property type="entry name" value="Ribosomal_eL30-like_sf"/>
</dbReference>
<dbReference type="GO" id="GO:0005634">
    <property type="term" value="C:nucleus"/>
    <property type="evidence" value="ECO:0007669"/>
    <property type="project" value="InterPro"/>
</dbReference>
<keyword evidence="2" id="KW-1185">Reference proteome</keyword>
<dbReference type="Proteomes" id="UP001233172">
    <property type="component" value="Unassembled WGS sequence"/>
</dbReference>
<dbReference type="GO" id="GO:0005737">
    <property type="term" value="C:cytoplasm"/>
    <property type="evidence" value="ECO:0007669"/>
    <property type="project" value="TreeGrafter"/>
</dbReference>
<name>A0AAD8FLI7_BIOPF</name>
<proteinExistence type="predicted"/>
<comment type="caution">
    <text evidence="1">The sequence shown here is derived from an EMBL/GenBank/DDBJ whole genome shotgun (WGS) entry which is preliminary data.</text>
</comment>
<evidence type="ECO:0000313" key="1">
    <source>
        <dbReference type="EMBL" id="KAK0069437.1"/>
    </source>
</evidence>